<keyword evidence="4" id="KW-0862">Zinc</keyword>
<proteinExistence type="predicted"/>
<dbReference type="Proteomes" id="UP000010998">
    <property type="component" value="Chromosome"/>
</dbReference>
<dbReference type="KEGG" id="mam:Mesau_00917"/>
<keyword evidence="10" id="KW-1185">Reference proteome</keyword>
<evidence type="ECO:0000256" key="6">
    <source>
        <dbReference type="SAM" id="MobiDB-lite"/>
    </source>
</evidence>
<evidence type="ECO:0000313" key="9">
    <source>
        <dbReference type="EMBL" id="AGB43401.1"/>
    </source>
</evidence>
<evidence type="ECO:0000256" key="4">
    <source>
        <dbReference type="ARBA" id="ARBA00022833"/>
    </source>
</evidence>
<feature type="domain" description="JAB" evidence="8">
    <location>
        <begin position="14"/>
        <end position="116"/>
    </location>
</feature>
<evidence type="ECO:0000313" key="10">
    <source>
        <dbReference type="Proteomes" id="UP000010998"/>
    </source>
</evidence>
<dbReference type="GO" id="GO:0046872">
    <property type="term" value="F:metal ion binding"/>
    <property type="evidence" value="ECO:0007669"/>
    <property type="project" value="UniProtKB-KW"/>
</dbReference>
<dbReference type="SUPFAM" id="SSF69572">
    <property type="entry name" value="Activating enzymes of the ubiquitin-like proteins"/>
    <property type="match status" value="1"/>
</dbReference>
<protein>
    <submittedName>
        <fullName evidence="9">Dinucleotide-utilizing enzyme possibly involved in molybdopterin or thiamin biosynthesis</fullName>
    </submittedName>
</protein>
<accession>L0KEH1</accession>
<dbReference type="GO" id="GO:0008237">
    <property type="term" value="F:metallopeptidase activity"/>
    <property type="evidence" value="ECO:0007669"/>
    <property type="project" value="UniProtKB-KW"/>
</dbReference>
<evidence type="ECO:0000256" key="2">
    <source>
        <dbReference type="ARBA" id="ARBA00022723"/>
    </source>
</evidence>
<dbReference type="InterPro" id="IPR000594">
    <property type="entry name" value="ThiF_NAD_FAD-bd"/>
</dbReference>
<dbReference type="GeneID" id="90988436"/>
<organism evidence="9 10">
    <name type="scientific">Mesorhizobium australicum (strain HAMBI 3006 / LMG 24608 / WSM2073)</name>
    <dbReference type="NCBI Taxonomy" id="754035"/>
    <lineage>
        <taxon>Bacteria</taxon>
        <taxon>Pseudomonadati</taxon>
        <taxon>Pseudomonadota</taxon>
        <taxon>Alphaproteobacteria</taxon>
        <taxon>Hyphomicrobiales</taxon>
        <taxon>Phyllobacteriaceae</taxon>
        <taxon>Mesorhizobium</taxon>
    </lineage>
</organism>
<keyword evidence="1" id="KW-0645">Protease</keyword>
<keyword evidence="5" id="KW-0482">Metalloprotease</keyword>
<feature type="domain" description="THIF-type NAD/FAD binding fold" evidence="7">
    <location>
        <begin position="182"/>
        <end position="308"/>
    </location>
</feature>
<keyword evidence="2" id="KW-0479">Metal-binding</keyword>
<reference evidence="10" key="1">
    <citation type="submission" date="2012-02" db="EMBL/GenBank/DDBJ databases">
        <title>Complete sequence of Mesorhizobium australicum WSM2073.</title>
        <authorList>
            <person name="Lucas S."/>
            <person name="Han J."/>
            <person name="Lapidus A."/>
            <person name="Cheng J.-F."/>
            <person name="Goodwin L."/>
            <person name="Pitluck S."/>
            <person name="Peters L."/>
            <person name="Gu W."/>
            <person name="Detter J.C."/>
            <person name="Han C."/>
            <person name="Tapia R."/>
            <person name="Land M."/>
            <person name="Hauser L."/>
            <person name="Kyrpides N."/>
            <person name="Ivanova N."/>
            <person name="Pagani I."/>
            <person name="Reeve W.G."/>
            <person name="Howieson J.G."/>
            <person name="Tiwari R.P."/>
            <person name="O'Hara G.W."/>
            <person name="Atkins C.A."/>
            <person name="Ronson C.W."/>
            <person name="Nandasena K.G."/>
            <person name="Woyke T."/>
        </authorList>
    </citation>
    <scope>NUCLEOTIDE SEQUENCE [LARGE SCALE GENOMIC DNA]</scope>
    <source>
        <strain evidence="10">LMG 24608 / HAMBI 3006 / WSM2073</strain>
    </source>
</reference>
<dbReference type="HOGENOM" id="CLU_041781_0_0_5"/>
<sequence>MNTTSLVVSAGINAALQTHLFPGDGNEAAGILLCSSAPGERLKLLANKWIPVPHAACQVREPDRISWPGSSIEEAIDHGEAENLCVVLIHSHPGGYFDFSLVDDQSDRVTVRALLAAYGDRHGSAIMTPDGAIKARIYNHALEASVVDLVMVPGADIALWWSDGDMRRPMAFTSEMTTWNSRLSAAVIGASGTGSIVIEQLARLGFGRIVAVEFDIVELRNLNRILNTTRADAEIRLPKVEVMARAVALHRGAGVLIPVASSIMNRDAIIAAAGCDFLFCCVDTLEARYVADLMTIAFLMPAIDMGVVIPVRRQNNRAFIADVVGRIDYVYPGGSSLEERGVYCPETLRAEYLRFNAPAAHQDLLQEGYIKGMVEQAPSVITLNMRAASAAVGELIARLYHFRHEPNRRYARTLFSLAAGDEDFTAEDEFQSSPSPDLARGNAEPLLGLPALASRRKR</sequence>
<dbReference type="Gene3D" id="3.40.50.720">
    <property type="entry name" value="NAD(P)-binding Rossmann-like Domain"/>
    <property type="match status" value="1"/>
</dbReference>
<evidence type="ECO:0000256" key="5">
    <source>
        <dbReference type="ARBA" id="ARBA00023049"/>
    </source>
</evidence>
<evidence type="ECO:0000259" key="7">
    <source>
        <dbReference type="Pfam" id="PF00899"/>
    </source>
</evidence>
<evidence type="ECO:0000256" key="1">
    <source>
        <dbReference type="ARBA" id="ARBA00022670"/>
    </source>
</evidence>
<dbReference type="CDD" id="cd01483">
    <property type="entry name" value="E1_enzyme_family"/>
    <property type="match status" value="1"/>
</dbReference>
<dbReference type="STRING" id="754035.Mesau_00917"/>
<dbReference type="GO" id="GO:0006508">
    <property type="term" value="P:proteolysis"/>
    <property type="evidence" value="ECO:0007669"/>
    <property type="project" value="UniProtKB-KW"/>
</dbReference>
<dbReference type="InterPro" id="IPR035985">
    <property type="entry name" value="Ubiquitin-activating_enz"/>
</dbReference>
<name>L0KEH1_MESAW</name>
<dbReference type="Pfam" id="PF00899">
    <property type="entry name" value="ThiF"/>
    <property type="match status" value="1"/>
</dbReference>
<evidence type="ECO:0000259" key="8">
    <source>
        <dbReference type="Pfam" id="PF14464"/>
    </source>
</evidence>
<dbReference type="eggNOG" id="COG0476">
    <property type="taxonomic scope" value="Bacteria"/>
</dbReference>
<dbReference type="AlphaFoldDB" id="L0KEH1"/>
<evidence type="ECO:0000256" key="3">
    <source>
        <dbReference type="ARBA" id="ARBA00022801"/>
    </source>
</evidence>
<gene>
    <name evidence="9" type="ordered locus">Mesau_00917</name>
</gene>
<dbReference type="EMBL" id="CP003358">
    <property type="protein sequence ID" value="AGB43401.1"/>
    <property type="molecule type" value="Genomic_DNA"/>
</dbReference>
<feature type="region of interest" description="Disordered" evidence="6">
    <location>
        <begin position="426"/>
        <end position="458"/>
    </location>
</feature>
<dbReference type="GO" id="GO:0008641">
    <property type="term" value="F:ubiquitin-like modifier activating enzyme activity"/>
    <property type="evidence" value="ECO:0007669"/>
    <property type="project" value="InterPro"/>
</dbReference>
<keyword evidence="3" id="KW-0378">Hydrolase</keyword>
<dbReference type="RefSeq" id="WP_015314873.1">
    <property type="nucleotide sequence ID" value="NC_019973.1"/>
</dbReference>
<dbReference type="InterPro" id="IPR028090">
    <property type="entry name" value="JAB_dom_prok"/>
</dbReference>
<dbReference type="OrthoDB" id="2746358at2"/>
<dbReference type="Pfam" id="PF14464">
    <property type="entry name" value="Prok-JAB"/>
    <property type="match status" value="1"/>
</dbReference>